<dbReference type="Proteomes" id="UP000038040">
    <property type="component" value="Unplaced"/>
</dbReference>
<evidence type="ECO:0000313" key="2">
    <source>
        <dbReference type="EMBL" id="VDN51620.1"/>
    </source>
</evidence>
<name>A0A0N4UHK6_DRAME</name>
<feature type="transmembrane region" description="Helical" evidence="1">
    <location>
        <begin position="272"/>
        <end position="291"/>
    </location>
</feature>
<dbReference type="EMBL" id="UYYG01000025">
    <property type="protein sequence ID" value="VDN51620.1"/>
    <property type="molecule type" value="Genomic_DNA"/>
</dbReference>
<evidence type="ECO:0000256" key="1">
    <source>
        <dbReference type="SAM" id="Phobius"/>
    </source>
</evidence>
<dbReference type="AlphaFoldDB" id="A0A0N4UHK6"/>
<dbReference type="OrthoDB" id="5777712at2759"/>
<dbReference type="Gene3D" id="1.20.1070.10">
    <property type="entry name" value="Rhodopsin 7-helix transmembrane proteins"/>
    <property type="match status" value="1"/>
</dbReference>
<protein>
    <submittedName>
        <fullName evidence="5">G_PROTEIN_RECEP_F1_2 domain-containing protein</fullName>
    </submittedName>
</protein>
<dbReference type="Proteomes" id="UP000274756">
    <property type="component" value="Unassembled WGS sequence"/>
</dbReference>
<feature type="transmembrane region" description="Helical" evidence="1">
    <location>
        <begin position="200"/>
        <end position="220"/>
    </location>
</feature>
<evidence type="ECO:0000313" key="4">
    <source>
        <dbReference type="Proteomes" id="UP000274756"/>
    </source>
</evidence>
<feature type="transmembrane region" description="Helical" evidence="1">
    <location>
        <begin position="170"/>
        <end position="188"/>
    </location>
</feature>
<keyword evidence="1" id="KW-1133">Transmembrane helix</keyword>
<accession>A0A0N4UHK6</accession>
<reference evidence="5" key="1">
    <citation type="submission" date="2017-02" db="UniProtKB">
        <authorList>
            <consortium name="WormBaseParasite"/>
        </authorList>
    </citation>
    <scope>IDENTIFICATION</scope>
</reference>
<evidence type="ECO:0000313" key="5">
    <source>
        <dbReference type="WBParaSite" id="DME_0000704101-mRNA-1"/>
    </source>
</evidence>
<feature type="transmembrane region" description="Helical" evidence="1">
    <location>
        <begin position="70"/>
        <end position="93"/>
    </location>
</feature>
<reference evidence="2 4" key="2">
    <citation type="submission" date="2018-11" db="EMBL/GenBank/DDBJ databases">
        <authorList>
            <consortium name="Pathogen Informatics"/>
        </authorList>
    </citation>
    <scope>NUCLEOTIDE SEQUENCE [LARGE SCALE GENOMIC DNA]</scope>
</reference>
<keyword evidence="1" id="KW-0812">Transmembrane</keyword>
<gene>
    <name evidence="2" type="ORF">DME_LOCUS1593</name>
</gene>
<proteinExistence type="predicted"/>
<organism evidence="3 5">
    <name type="scientific">Dracunculus medinensis</name>
    <name type="common">Guinea worm</name>
    <dbReference type="NCBI Taxonomy" id="318479"/>
    <lineage>
        <taxon>Eukaryota</taxon>
        <taxon>Metazoa</taxon>
        <taxon>Ecdysozoa</taxon>
        <taxon>Nematoda</taxon>
        <taxon>Chromadorea</taxon>
        <taxon>Rhabditida</taxon>
        <taxon>Spirurina</taxon>
        <taxon>Dracunculoidea</taxon>
        <taxon>Dracunculidae</taxon>
        <taxon>Dracunculus</taxon>
    </lineage>
</organism>
<dbReference type="WBParaSite" id="DME_0000704101-mRNA-1">
    <property type="protein sequence ID" value="DME_0000704101-mRNA-1"/>
    <property type="gene ID" value="DME_0000704101"/>
</dbReference>
<dbReference type="Pfam" id="PF10324">
    <property type="entry name" value="7TM_GPCR_Srw"/>
    <property type="match status" value="1"/>
</dbReference>
<evidence type="ECO:0000313" key="3">
    <source>
        <dbReference type="Proteomes" id="UP000038040"/>
    </source>
</evidence>
<dbReference type="GO" id="GO:0008528">
    <property type="term" value="F:G protein-coupled peptide receptor activity"/>
    <property type="evidence" value="ECO:0007669"/>
    <property type="project" value="InterPro"/>
</dbReference>
<feature type="transmembrane region" description="Helical" evidence="1">
    <location>
        <begin position="311"/>
        <end position="332"/>
    </location>
</feature>
<dbReference type="PANTHER" id="PTHR47023:SF6">
    <property type="entry name" value="G_PROTEIN_RECEP_F1_2 DOMAIN-CONTAINING PROTEIN"/>
    <property type="match status" value="1"/>
</dbReference>
<sequence length="413" mass="47043">MFVLEIDGDADLTIHNISILPSDQCATDDQRAAKCCCGDGFFFDFPTKKCKVLANAGFMFGTLNDSWSHIVIYGFIYPMIVVTLIAPLCAVLLGMGKREKREGEQRFPNPLYQMIWLLLFCGWISLFSPLPFSVWYYIVGDGTRSFNHSITMCHIFQTTMEAVPHAVDTMMTLFSILLAGGRFLTQYHRSRLKLRTIERFAKAIWTIIFICMTLGILRFFEHGADLYQFCLDTEPGPYWASRCMVVDGPLLTIINRRFWKIALPLTDFCIQFLFPGFLLVVLHIGFIKEPIIDFDDKHNRFGRTPRDQTRILITAVTIAFLIVQVPTAVYTTMTLTVNHFNANVLSKIAVIFAHLQPFLSVATIVANNGAMLTAYYIIVKDNDIDVGDSHATVSSTDELDELLRCDKDFRERR</sequence>
<dbReference type="InterPro" id="IPR019427">
    <property type="entry name" value="7TM_GPCR_serpentine_rcpt_Srw"/>
</dbReference>
<dbReference type="InterPro" id="IPR053071">
    <property type="entry name" value="GPCR1-related_rcpt"/>
</dbReference>
<feature type="transmembrane region" description="Helical" evidence="1">
    <location>
        <begin position="344"/>
        <end position="366"/>
    </location>
</feature>
<keyword evidence="1" id="KW-0472">Membrane</keyword>
<dbReference type="PANTHER" id="PTHR47023">
    <property type="entry name" value="SEX PEPTIDE RECEPTOR"/>
    <property type="match status" value="1"/>
</dbReference>
<keyword evidence="4" id="KW-1185">Reference proteome</keyword>
<feature type="transmembrane region" description="Helical" evidence="1">
    <location>
        <begin position="114"/>
        <end position="138"/>
    </location>
</feature>